<sequence>MSTLDLPSRILLAVTSAVVAFALAGFALGDPSSSEKGVAVAEEGSSTVVDEASVPSLADMPAVHPPAGATPTPNPLAPPVTIAFGGDVHGEPPIEDVLLAGDNPLDGVADWLSAADIAVVNLETAIGTIGTPADKTYTFRADASLADALADAGVDVVNLANNHGLDYGHDGAEETVRVVTDAGMAAVGYGEDADAAYAPEVIDVGGRTVAVLGLSRVFPIIEWEARSTRPGMASVYDLDRAVAAVRDAATMADHLVVTVHWGRERMTCPDGDQLAMARAFAAAGADVIVGHHPHVLQGVTDLDGTLVAYSVGNFVFYAKKDEQRDTGVLTVTLGEDGVEGYRWLPARIDDDGSPQPLPETADLLPETLTAVPGGDGCAPIG</sequence>
<protein>
    <submittedName>
        <fullName evidence="3">Poly-gamma-glutamate biosynthesis protein</fullName>
    </submittedName>
</protein>
<dbReference type="SMART" id="SM00854">
    <property type="entry name" value="PGA_cap"/>
    <property type="match status" value="1"/>
</dbReference>
<evidence type="ECO:0000259" key="2">
    <source>
        <dbReference type="SMART" id="SM00854"/>
    </source>
</evidence>
<dbReference type="EMBL" id="CP031165">
    <property type="protein sequence ID" value="AXV06777.1"/>
    <property type="molecule type" value="Genomic_DNA"/>
</dbReference>
<dbReference type="Pfam" id="PF09587">
    <property type="entry name" value="PGA_cap"/>
    <property type="match status" value="1"/>
</dbReference>
<dbReference type="PANTHER" id="PTHR33393:SF13">
    <property type="entry name" value="PGA BIOSYNTHESIS PROTEIN CAPA"/>
    <property type="match status" value="1"/>
</dbReference>
<dbReference type="InterPro" id="IPR052169">
    <property type="entry name" value="CW_Biosynth-Accessory"/>
</dbReference>
<name>A0A346XX30_9ACTN</name>
<dbReference type="Gene3D" id="3.60.21.10">
    <property type="match status" value="1"/>
</dbReference>
<dbReference type="RefSeq" id="WP_114591376.1">
    <property type="nucleotide sequence ID" value="NZ_CP031165.1"/>
</dbReference>
<dbReference type="AlphaFoldDB" id="A0A346XX30"/>
<dbReference type="InterPro" id="IPR019079">
    <property type="entry name" value="Capsule_synth_CapA"/>
</dbReference>
<dbReference type="Proteomes" id="UP000264006">
    <property type="component" value="Chromosome"/>
</dbReference>
<dbReference type="CDD" id="cd07381">
    <property type="entry name" value="MPP_CapA"/>
    <property type="match status" value="1"/>
</dbReference>
<gene>
    <name evidence="3" type="ORF">DVS28_a2093</name>
</gene>
<feature type="domain" description="Capsule synthesis protein CapA" evidence="2">
    <location>
        <begin position="81"/>
        <end position="318"/>
    </location>
</feature>
<reference evidence="3 4" key="1">
    <citation type="submission" date="2018-09" db="EMBL/GenBank/DDBJ databases">
        <title>Complete genome sequence of Euzebya sp. DY32-46 isolated from seawater of Pacific Ocean.</title>
        <authorList>
            <person name="Xu L."/>
            <person name="Wu Y.-H."/>
            <person name="Xu X.-W."/>
        </authorList>
    </citation>
    <scope>NUCLEOTIDE SEQUENCE [LARGE SCALE GENOMIC DNA]</scope>
    <source>
        <strain evidence="3 4">DY32-46</strain>
    </source>
</reference>
<keyword evidence="4" id="KW-1185">Reference proteome</keyword>
<evidence type="ECO:0000256" key="1">
    <source>
        <dbReference type="ARBA" id="ARBA00005662"/>
    </source>
</evidence>
<accession>A0A346XX30</accession>
<comment type="similarity">
    <text evidence="1">Belongs to the CapA family.</text>
</comment>
<dbReference type="OrthoDB" id="9810718at2"/>
<dbReference type="SUPFAM" id="SSF56300">
    <property type="entry name" value="Metallo-dependent phosphatases"/>
    <property type="match status" value="1"/>
</dbReference>
<dbReference type="InterPro" id="IPR029052">
    <property type="entry name" value="Metallo-depent_PP-like"/>
</dbReference>
<evidence type="ECO:0000313" key="3">
    <source>
        <dbReference type="EMBL" id="AXV06777.1"/>
    </source>
</evidence>
<proteinExistence type="inferred from homology"/>
<dbReference type="KEGG" id="euz:DVS28_a2093"/>
<organism evidence="3 4">
    <name type="scientific">Euzebya pacifica</name>
    <dbReference type="NCBI Taxonomy" id="1608957"/>
    <lineage>
        <taxon>Bacteria</taxon>
        <taxon>Bacillati</taxon>
        <taxon>Actinomycetota</taxon>
        <taxon>Nitriliruptoria</taxon>
        <taxon>Euzebyales</taxon>
    </lineage>
</organism>
<evidence type="ECO:0000313" key="4">
    <source>
        <dbReference type="Proteomes" id="UP000264006"/>
    </source>
</evidence>
<dbReference type="PANTHER" id="PTHR33393">
    <property type="entry name" value="POLYGLUTAMINE SYNTHESIS ACCESSORY PROTEIN RV0574C-RELATED"/>
    <property type="match status" value="1"/>
</dbReference>